<comment type="caution">
    <text evidence="6">The sequence shown here is derived from an EMBL/GenBank/DDBJ whole genome shotgun (WGS) entry which is preliminary data.</text>
</comment>
<comment type="subcellular location">
    <subcellularLocation>
        <location evidence="1">Membrane</location>
        <topology evidence="1">Multi-pass membrane protein</topology>
    </subcellularLocation>
</comment>
<dbReference type="InterPro" id="IPR050321">
    <property type="entry name" value="Glycosyltr_2/OpgH_subfam"/>
</dbReference>
<dbReference type="GO" id="GO:0016758">
    <property type="term" value="F:hexosyltransferase activity"/>
    <property type="evidence" value="ECO:0007669"/>
    <property type="project" value="TreeGrafter"/>
</dbReference>
<feature type="transmembrane region" description="Helical" evidence="5">
    <location>
        <begin position="539"/>
        <end position="559"/>
    </location>
</feature>
<feature type="non-terminal residue" evidence="6">
    <location>
        <position position="898"/>
    </location>
</feature>
<feature type="transmembrane region" description="Helical" evidence="5">
    <location>
        <begin position="106"/>
        <end position="124"/>
    </location>
</feature>
<feature type="transmembrane region" description="Helical" evidence="5">
    <location>
        <begin position="136"/>
        <end position="153"/>
    </location>
</feature>
<dbReference type="GO" id="GO:0005886">
    <property type="term" value="C:plasma membrane"/>
    <property type="evidence" value="ECO:0007669"/>
    <property type="project" value="TreeGrafter"/>
</dbReference>
<evidence type="ECO:0000313" key="6">
    <source>
        <dbReference type="EMBL" id="NMO18061.1"/>
    </source>
</evidence>
<evidence type="ECO:0000313" key="7">
    <source>
        <dbReference type="Proteomes" id="UP000518300"/>
    </source>
</evidence>
<name>A0A848LK13_9BACT</name>
<organism evidence="6 7">
    <name type="scientific">Pyxidicoccus fallax</name>
    <dbReference type="NCBI Taxonomy" id="394095"/>
    <lineage>
        <taxon>Bacteria</taxon>
        <taxon>Pseudomonadati</taxon>
        <taxon>Myxococcota</taxon>
        <taxon>Myxococcia</taxon>
        <taxon>Myxococcales</taxon>
        <taxon>Cystobacterineae</taxon>
        <taxon>Myxococcaceae</taxon>
        <taxon>Pyxidicoccus</taxon>
    </lineage>
</organism>
<sequence length="898" mass="100313">MSPPLEAQLDTLLARDPSGTFIDMDEATRERYRRACVELAARTKKEPLEVAHEAVQLGLEHDASDARGQHVGTWLIAEGRPALEARLGYRATWPERAARFVRRHAGNVYVGSLFMLLALMLLGLERLLAAQGVATPWRVLLGIFLVPLFLMSLQEWVNGVLSRRVAAEVPLPRLEPRRVFSPDTRTLVVTPLLVTSAEEAESQLRMLEINYLGNVEPELFFALLTDFRDAPQKELPGEEELLALLERGIRELNERHGYREQPRFFLLHRERRWNPVAGHWMGWERKRGKLDEFNRLVLGAEDTSYVGPVPALVRTVRYIITLDADTHLLPGDAARLVATLHHPLNRARLDETGRRVVAGYSILQPYLGMEPSRTHWLATGGWPLSIAREKKGARRDIPMSLQQRVFGTGDFMGKGIYDLAAFARCLEGRIPENAILGHDKLEGLFSRCAYVCDITLFESPPRDFSVFTRTWHRWVRGDWQWLPWLLPWMPSQDGRRVRNTLSLFERWKLLAALLESLHYLSTLVLLVAGWLWLPSRFAWAWSLGMSLWGSRHTIVAALGRMFRDVRNSGSIVSGVRTVLFTVPRLLVGAVSNMGGLFLFTGVSLDAILRTLYQLAFDRSRMLDWTTFAQSNREARSLRTVLMLPEIAGSLVLTLGIGGALAVVNPWALPWAAPLLLAWTPMLVMLVRQPAPAAVAGPAHPEQLRSLARSCWELYEASATRGVEGGGTKGLSPTDLALSLVVPLSAYHLGYVGWEALVSRVGEGLEAIEGLERHRGHLLARYEGEAREAARPRRISTTESGVLAAALLVVESGLRGARVDARARALREAMDFQWLYDASSGLLHTGYDVETRALDGTHHGLLTSGAMLAGFVAIASRQVPLSHWAALVESDQRLRKAGE</sequence>
<reference evidence="6 7" key="1">
    <citation type="submission" date="2020-04" db="EMBL/GenBank/DDBJ databases">
        <title>Draft genome of Pyxidicoccus fallax type strain.</title>
        <authorList>
            <person name="Whitworth D.E."/>
        </authorList>
    </citation>
    <scope>NUCLEOTIDE SEQUENCE [LARGE SCALE GENOMIC DNA]</scope>
    <source>
        <strain evidence="6 7">DSM 14698</strain>
    </source>
</reference>
<keyword evidence="5" id="KW-0812">Transmembrane</keyword>
<evidence type="ECO:0008006" key="8">
    <source>
        <dbReference type="Google" id="ProtNLM"/>
    </source>
</evidence>
<feature type="transmembrane region" description="Helical" evidence="5">
    <location>
        <begin position="509"/>
        <end position="533"/>
    </location>
</feature>
<evidence type="ECO:0000256" key="1">
    <source>
        <dbReference type="ARBA" id="ARBA00004141"/>
    </source>
</evidence>
<evidence type="ECO:0000256" key="4">
    <source>
        <dbReference type="ARBA" id="ARBA00022989"/>
    </source>
</evidence>
<keyword evidence="7" id="KW-1185">Reference proteome</keyword>
<keyword evidence="3" id="KW-0808">Transferase</keyword>
<proteinExistence type="predicted"/>
<keyword evidence="5" id="KW-0472">Membrane</keyword>
<dbReference type="AlphaFoldDB" id="A0A848LK13"/>
<evidence type="ECO:0000256" key="2">
    <source>
        <dbReference type="ARBA" id="ARBA00022676"/>
    </source>
</evidence>
<dbReference type="Gene3D" id="1.50.10.140">
    <property type="match status" value="1"/>
</dbReference>
<evidence type="ECO:0000256" key="3">
    <source>
        <dbReference type="ARBA" id="ARBA00022679"/>
    </source>
</evidence>
<dbReference type="EMBL" id="JABBJJ010000121">
    <property type="protein sequence ID" value="NMO18061.1"/>
    <property type="molecule type" value="Genomic_DNA"/>
</dbReference>
<dbReference type="PANTHER" id="PTHR43867:SF2">
    <property type="entry name" value="CELLULOSE SYNTHASE CATALYTIC SUBUNIT A [UDP-FORMING]"/>
    <property type="match status" value="1"/>
</dbReference>
<protein>
    <recommendedName>
        <fullName evidence="8">Cyclic beta 1-2 glucan synthetase</fullName>
    </recommendedName>
</protein>
<gene>
    <name evidence="6" type="ORF">HG543_24840</name>
</gene>
<accession>A0A848LK13</accession>
<evidence type="ECO:0000256" key="5">
    <source>
        <dbReference type="SAM" id="Phobius"/>
    </source>
</evidence>
<dbReference type="Proteomes" id="UP000518300">
    <property type="component" value="Unassembled WGS sequence"/>
</dbReference>
<keyword evidence="2" id="KW-0328">Glycosyltransferase</keyword>
<keyword evidence="4 5" id="KW-1133">Transmembrane helix</keyword>
<dbReference type="PANTHER" id="PTHR43867">
    <property type="entry name" value="CELLULOSE SYNTHASE CATALYTIC SUBUNIT A [UDP-FORMING]"/>
    <property type="match status" value="1"/>
</dbReference>